<dbReference type="InterPro" id="IPR051396">
    <property type="entry name" value="Bact_Antivir_Def_Nuclease"/>
</dbReference>
<evidence type="ECO:0000259" key="1">
    <source>
        <dbReference type="Pfam" id="PF13175"/>
    </source>
</evidence>
<dbReference type="InterPro" id="IPR027417">
    <property type="entry name" value="P-loop_NTPase"/>
</dbReference>
<dbReference type="Proteomes" id="UP001205919">
    <property type="component" value="Unassembled WGS sequence"/>
</dbReference>
<dbReference type="Pfam" id="PF13175">
    <property type="entry name" value="AAA_15"/>
    <property type="match status" value="1"/>
</dbReference>
<feature type="domain" description="ATPase AAA-type core" evidence="2">
    <location>
        <begin position="190"/>
        <end position="288"/>
    </location>
</feature>
<evidence type="ECO:0000259" key="2">
    <source>
        <dbReference type="Pfam" id="PF13304"/>
    </source>
</evidence>
<dbReference type="Pfam" id="PF13304">
    <property type="entry name" value="AAA_21"/>
    <property type="match status" value="1"/>
</dbReference>
<dbReference type="GO" id="GO:0005524">
    <property type="term" value="F:ATP binding"/>
    <property type="evidence" value="ECO:0007669"/>
    <property type="project" value="InterPro"/>
</dbReference>
<dbReference type="InterPro" id="IPR041685">
    <property type="entry name" value="AAA_GajA/Old/RecF-like"/>
</dbReference>
<dbReference type="PANTHER" id="PTHR43581">
    <property type="entry name" value="ATP/GTP PHOSPHATASE"/>
    <property type="match status" value="1"/>
</dbReference>
<accession>A0AAW5K4J9</accession>
<dbReference type="GO" id="GO:0016887">
    <property type="term" value="F:ATP hydrolysis activity"/>
    <property type="evidence" value="ECO:0007669"/>
    <property type="project" value="InterPro"/>
</dbReference>
<dbReference type="InterPro" id="IPR003959">
    <property type="entry name" value="ATPase_AAA_core"/>
</dbReference>
<comment type="caution">
    <text evidence="3">The sequence shown here is derived from an EMBL/GenBank/DDBJ whole genome shotgun (WGS) entry which is preliminary data.</text>
</comment>
<protein>
    <submittedName>
        <fullName evidence="3">AAA family ATPase</fullName>
    </submittedName>
</protein>
<dbReference type="PANTHER" id="PTHR43581:SF2">
    <property type="entry name" value="EXCINUCLEASE ATPASE SUBUNIT"/>
    <property type="match status" value="1"/>
</dbReference>
<dbReference type="Gene3D" id="3.40.50.300">
    <property type="entry name" value="P-loop containing nucleotide triphosphate hydrolases"/>
    <property type="match status" value="2"/>
</dbReference>
<evidence type="ECO:0000313" key="3">
    <source>
        <dbReference type="EMBL" id="MCQ4815352.1"/>
    </source>
</evidence>
<proteinExistence type="predicted"/>
<organism evidence="3 4">
    <name type="scientific">Cloacibacillus evryensis</name>
    <dbReference type="NCBI Taxonomy" id="508460"/>
    <lineage>
        <taxon>Bacteria</taxon>
        <taxon>Thermotogati</taxon>
        <taxon>Synergistota</taxon>
        <taxon>Synergistia</taxon>
        <taxon>Synergistales</taxon>
        <taxon>Synergistaceae</taxon>
        <taxon>Cloacibacillus</taxon>
    </lineage>
</organism>
<dbReference type="CDD" id="cd00267">
    <property type="entry name" value="ABC_ATPase"/>
    <property type="match status" value="1"/>
</dbReference>
<keyword evidence="4" id="KW-1185">Reference proteome</keyword>
<dbReference type="SUPFAM" id="SSF52540">
    <property type="entry name" value="P-loop containing nucleoside triphosphate hydrolases"/>
    <property type="match status" value="1"/>
</dbReference>
<reference evidence="3 4" key="1">
    <citation type="submission" date="2022-06" db="EMBL/GenBank/DDBJ databases">
        <title>Isolation of gut microbiota from human fecal samples.</title>
        <authorList>
            <person name="Pamer E.G."/>
            <person name="Barat B."/>
            <person name="Waligurski E."/>
            <person name="Medina S."/>
            <person name="Paddock L."/>
            <person name="Mostad J."/>
        </authorList>
    </citation>
    <scope>NUCLEOTIDE SEQUENCE [LARGE SCALE GENOMIC DNA]</scope>
    <source>
        <strain evidence="3 4">DFI.9.90</strain>
    </source>
</reference>
<dbReference type="AlphaFoldDB" id="A0AAW5K4J9"/>
<evidence type="ECO:0000313" key="4">
    <source>
        <dbReference type="Proteomes" id="UP001205919"/>
    </source>
</evidence>
<gene>
    <name evidence="3" type="ORF">NE630_13010</name>
</gene>
<dbReference type="EMBL" id="JANFYT010000033">
    <property type="protein sequence ID" value="MCQ4815352.1"/>
    <property type="molecule type" value="Genomic_DNA"/>
</dbReference>
<feature type="domain" description="Endonuclease GajA/Old nuclease/RecF-like AAA" evidence="1">
    <location>
        <begin position="1"/>
        <end position="116"/>
    </location>
</feature>
<dbReference type="GeneID" id="95754984"/>
<dbReference type="RefSeq" id="WP_008709874.1">
    <property type="nucleotide sequence ID" value="NZ_CABKQM010000004.1"/>
</dbReference>
<sequence length="355" mass="39834">MKISSLELNNFMLFDKLSLRWSPKINIISGENSTGKTTLIKAMYAVLKGVSENRLDKMNKEEIEGSLVKKIQGVFRPDDDKIGRLVSRGSGGGRASLSLGIGGEDSVSVGFSGRQDRHADVSVNIGVAEDGTAPYFPVYIPPKEMISATEHFQSLYEAYHIDFEEMYYDLTKLLDRPLKKGGNTEQQNSVVESFGRIINGSVVQRDKKFYLKMKGKGEFEMGLVSEGYRKLATIIYLIYSGSLNENSILFWDEPETNMNPMMIKPIAEAVAKLAEMGVQVFITTHDYFVQQSFNLLSAYPAAGAAPPEIKFISLYKEDDRLLFEEGATVSELNHNSIMEEFDNLYDREQDLIYGN</sequence>
<name>A0AAW5K4J9_9BACT</name>